<keyword evidence="3" id="KW-0378">Hydrolase</keyword>
<keyword evidence="1" id="KW-0645">Protease</keyword>
<keyword evidence="5" id="KW-0732">Signal</keyword>
<dbReference type="Proteomes" id="UP000051160">
    <property type="component" value="Unassembled WGS sequence"/>
</dbReference>
<evidence type="ECO:0000256" key="5">
    <source>
        <dbReference type="SAM" id="SignalP"/>
    </source>
</evidence>
<evidence type="ECO:0000256" key="2">
    <source>
        <dbReference type="ARBA" id="ARBA00022723"/>
    </source>
</evidence>
<feature type="signal peptide" evidence="5">
    <location>
        <begin position="1"/>
        <end position="32"/>
    </location>
</feature>
<dbReference type="InterPro" id="IPR001818">
    <property type="entry name" value="Pept_M10_metallopeptidase"/>
</dbReference>
<evidence type="ECO:0000259" key="6">
    <source>
        <dbReference type="SMART" id="SM00235"/>
    </source>
</evidence>
<evidence type="ECO:0000313" key="7">
    <source>
        <dbReference type="EMBL" id="KRK99834.1"/>
    </source>
</evidence>
<organism evidence="7 8">
    <name type="scientific">Secundilactobacillus odoratitofui DSM 19909 = JCM 15043</name>
    <dbReference type="NCBI Taxonomy" id="1423776"/>
    <lineage>
        <taxon>Bacteria</taxon>
        <taxon>Bacillati</taxon>
        <taxon>Bacillota</taxon>
        <taxon>Bacilli</taxon>
        <taxon>Lactobacillales</taxon>
        <taxon>Lactobacillaceae</taxon>
        <taxon>Secundilactobacillus</taxon>
    </lineage>
</organism>
<sequence>MKLHHTNLLTFTAALIASVSLPLTTLVTTGHAATLSPTTTTLNQNRSYYRANARPLAQHYELDYGQQTALSGQTTTRVYLASNDSRLKTSVKLAMSYWNQKLGRTVFIQGTKNNHNLAVTLTNKNTSADAWWRPGTRQIQLEKADYTQNTSKIKRKMTTHLTTSAVNAANKRITLYSRSIAGSPNYVSKYNRYRQTQIKSANTKIAKQKQTINRQRLDLKARSFNYAGIIAHEMGHSLGLLHSQNHTDAMSATSSTPEVYNYSKVKTSKTGYNHLDRTDVNRAKLALKVHDARS</sequence>
<dbReference type="Pfam" id="PF00413">
    <property type="entry name" value="Peptidase_M10"/>
    <property type="match status" value="1"/>
</dbReference>
<keyword evidence="4" id="KW-0862">Zinc</keyword>
<dbReference type="OrthoDB" id="2328200at2"/>
<dbReference type="EMBL" id="AZEE01000002">
    <property type="protein sequence ID" value="KRK99834.1"/>
    <property type="molecule type" value="Genomic_DNA"/>
</dbReference>
<comment type="caution">
    <text evidence="7">The sequence shown here is derived from an EMBL/GenBank/DDBJ whole genome shotgun (WGS) entry which is preliminary data.</text>
</comment>
<dbReference type="InterPro" id="IPR006026">
    <property type="entry name" value="Peptidase_Metallo"/>
</dbReference>
<evidence type="ECO:0000313" key="8">
    <source>
        <dbReference type="Proteomes" id="UP000051160"/>
    </source>
</evidence>
<dbReference type="GO" id="GO:0008270">
    <property type="term" value="F:zinc ion binding"/>
    <property type="evidence" value="ECO:0007669"/>
    <property type="project" value="InterPro"/>
</dbReference>
<protein>
    <recommendedName>
        <fullName evidence="6">Peptidase metallopeptidase domain-containing protein</fullName>
    </recommendedName>
</protein>
<evidence type="ECO:0000256" key="3">
    <source>
        <dbReference type="ARBA" id="ARBA00022801"/>
    </source>
</evidence>
<proteinExistence type="predicted"/>
<dbReference type="GO" id="GO:0004222">
    <property type="term" value="F:metalloendopeptidase activity"/>
    <property type="evidence" value="ECO:0007669"/>
    <property type="project" value="InterPro"/>
</dbReference>
<dbReference type="GO" id="GO:0006508">
    <property type="term" value="P:proteolysis"/>
    <property type="evidence" value="ECO:0007669"/>
    <property type="project" value="UniProtKB-KW"/>
</dbReference>
<feature type="chain" id="PRO_5006407768" description="Peptidase metallopeptidase domain-containing protein" evidence="5">
    <location>
        <begin position="33"/>
        <end position="294"/>
    </location>
</feature>
<dbReference type="SMART" id="SM00235">
    <property type="entry name" value="ZnMc"/>
    <property type="match status" value="1"/>
</dbReference>
<dbReference type="Gene3D" id="3.40.390.10">
    <property type="entry name" value="Collagenase (Catalytic Domain)"/>
    <property type="match status" value="1"/>
</dbReference>
<dbReference type="GO" id="GO:0031012">
    <property type="term" value="C:extracellular matrix"/>
    <property type="evidence" value="ECO:0007669"/>
    <property type="project" value="InterPro"/>
</dbReference>
<dbReference type="PATRIC" id="fig|1423776.4.peg.2222"/>
<name>A0A0R1M5W4_9LACO</name>
<feature type="domain" description="Peptidase metallopeptidase" evidence="6">
    <location>
        <begin position="65"/>
        <end position="274"/>
    </location>
</feature>
<evidence type="ECO:0000256" key="1">
    <source>
        <dbReference type="ARBA" id="ARBA00022670"/>
    </source>
</evidence>
<keyword evidence="2" id="KW-0479">Metal-binding</keyword>
<dbReference type="InterPro" id="IPR024079">
    <property type="entry name" value="MetalloPept_cat_dom_sf"/>
</dbReference>
<dbReference type="SUPFAM" id="SSF55486">
    <property type="entry name" value="Metalloproteases ('zincins'), catalytic domain"/>
    <property type="match status" value="1"/>
</dbReference>
<reference evidence="7 8" key="1">
    <citation type="journal article" date="2015" name="Genome Announc.">
        <title>Expanding the biotechnology potential of lactobacilli through comparative genomics of 213 strains and associated genera.</title>
        <authorList>
            <person name="Sun Z."/>
            <person name="Harris H.M."/>
            <person name="McCann A."/>
            <person name="Guo C."/>
            <person name="Argimon S."/>
            <person name="Zhang W."/>
            <person name="Yang X."/>
            <person name="Jeffery I.B."/>
            <person name="Cooney J.C."/>
            <person name="Kagawa T.F."/>
            <person name="Liu W."/>
            <person name="Song Y."/>
            <person name="Salvetti E."/>
            <person name="Wrobel A."/>
            <person name="Rasinkangas P."/>
            <person name="Parkhill J."/>
            <person name="Rea M.C."/>
            <person name="O'Sullivan O."/>
            <person name="Ritari J."/>
            <person name="Douillard F.P."/>
            <person name="Paul Ross R."/>
            <person name="Yang R."/>
            <person name="Briner A.E."/>
            <person name="Felis G.E."/>
            <person name="de Vos W.M."/>
            <person name="Barrangou R."/>
            <person name="Klaenhammer T.R."/>
            <person name="Caufield P.W."/>
            <person name="Cui Y."/>
            <person name="Zhang H."/>
            <person name="O'Toole P.W."/>
        </authorList>
    </citation>
    <scope>NUCLEOTIDE SEQUENCE [LARGE SCALE GENOMIC DNA]</scope>
    <source>
        <strain evidence="7 8">DSM 19909</strain>
    </source>
</reference>
<accession>A0A0R1M5W4</accession>
<gene>
    <name evidence="7" type="ORF">FD04_GL002195</name>
</gene>
<evidence type="ECO:0000256" key="4">
    <source>
        <dbReference type="ARBA" id="ARBA00022833"/>
    </source>
</evidence>
<keyword evidence="8" id="KW-1185">Reference proteome</keyword>
<dbReference type="AlphaFoldDB" id="A0A0R1M5W4"/>
<dbReference type="RefSeq" id="WP_054702689.1">
    <property type="nucleotide sequence ID" value="NZ_AZEE01000002.1"/>
</dbReference>